<dbReference type="Pfam" id="PF07704">
    <property type="entry name" value="PSK_trans_fac"/>
    <property type="match status" value="1"/>
</dbReference>
<evidence type="ECO:0000256" key="1">
    <source>
        <dbReference type="ARBA" id="ARBA00022649"/>
    </source>
</evidence>
<dbReference type="Proteomes" id="UP000660668">
    <property type="component" value="Unassembled WGS sequence"/>
</dbReference>
<gene>
    <name evidence="2" type="ORF">ISU10_08790</name>
</gene>
<evidence type="ECO:0000313" key="2">
    <source>
        <dbReference type="EMBL" id="MBF4767860.1"/>
    </source>
</evidence>
<name>A0A930VQ10_9ACTN</name>
<organism evidence="2 3">
    <name type="scientific">Nocardioides agariphilus</name>
    <dbReference type="NCBI Taxonomy" id="433664"/>
    <lineage>
        <taxon>Bacteria</taxon>
        <taxon>Bacillati</taxon>
        <taxon>Actinomycetota</taxon>
        <taxon>Actinomycetes</taxon>
        <taxon>Propionibacteriales</taxon>
        <taxon>Nocardioidaceae</taxon>
        <taxon>Nocardioides</taxon>
    </lineage>
</organism>
<dbReference type="EMBL" id="JADKPO010000009">
    <property type="protein sequence ID" value="MBF4767860.1"/>
    <property type="molecule type" value="Genomic_DNA"/>
</dbReference>
<dbReference type="AlphaFoldDB" id="A0A930VQ10"/>
<protein>
    <submittedName>
        <fullName evidence="2">Type II toxin-antitoxin system VapB family antitoxin</fullName>
    </submittedName>
</protein>
<accession>A0A930VQ10</accession>
<dbReference type="RefSeq" id="WP_194696001.1">
    <property type="nucleotide sequence ID" value="NZ_JADKPO010000009.1"/>
</dbReference>
<keyword evidence="3" id="KW-1185">Reference proteome</keyword>
<reference evidence="2" key="1">
    <citation type="submission" date="2020-11" db="EMBL/GenBank/DDBJ databases">
        <title>Nocardioides cynanchi sp. nov., isolated from soil of rhizosphere of Cynanchum wilfordii.</title>
        <authorList>
            <person name="Lee J.-S."/>
            <person name="Suh M.K."/>
            <person name="Kim J.-S."/>
        </authorList>
    </citation>
    <scope>NUCLEOTIDE SEQUENCE</scope>
    <source>
        <strain evidence="2">KCTC 19276</strain>
    </source>
</reference>
<dbReference type="InterPro" id="IPR011660">
    <property type="entry name" value="VapB-like"/>
</dbReference>
<sequence length="81" mass="9135">MPTLNIKDPEVYRLAAELAERRHTSMTDAVRQALDEAITKARADRAAWMDSVMELAAQWRAAGGTVVPDEEMYDENGLPMW</sequence>
<comment type="caution">
    <text evidence="2">The sequence shown here is derived from an EMBL/GenBank/DDBJ whole genome shotgun (WGS) entry which is preliminary data.</text>
</comment>
<proteinExistence type="predicted"/>
<evidence type="ECO:0000313" key="3">
    <source>
        <dbReference type="Proteomes" id="UP000660668"/>
    </source>
</evidence>
<keyword evidence="1" id="KW-1277">Toxin-antitoxin system</keyword>